<feature type="compositionally biased region" description="Basic and acidic residues" evidence="1">
    <location>
        <begin position="89"/>
        <end position="108"/>
    </location>
</feature>
<evidence type="ECO:0000313" key="2">
    <source>
        <dbReference type="EMBL" id="KAL3265336.1"/>
    </source>
</evidence>
<name>A0ABD2MG17_9CUCU</name>
<proteinExistence type="predicted"/>
<gene>
    <name evidence="2" type="ORF">HHI36_009544</name>
</gene>
<feature type="region of interest" description="Disordered" evidence="1">
    <location>
        <begin position="89"/>
        <end position="111"/>
    </location>
</feature>
<comment type="caution">
    <text evidence="2">The sequence shown here is derived from an EMBL/GenBank/DDBJ whole genome shotgun (WGS) entry which is preliminary data.</text>
</comment>
<protein>
    <submittedName>
        <fullName evidence="2">Uncharacterized protein</fullName>
    </submittedName>
</protein>
<dbReference type="Proteomes" id="UP001516400">
    <property type="component" value="Unassembled WGS sequence"/>
</dbReference>
<dbReference type="EMBL" id="JABFTP020000001">
    <property type="protein sequence ID" value="KAL3265336.1"/>
    <property type="molecule type" value="Genomic_DNA"/>
</dbReference>
<accession>A0ABD2MG17</accession>
<sequence length="228" mass="25729">MAFFFRLTEEFDLTRGSQRSETKATGPPRREQLRPFLLNRPLTPAAQLDQNYIEYCDPFDTSIVETVKQPGQTELKFLEKELLSDIHDLSDDDFNPRAEEAPRERSVSRPDALNFSGSKSVCFDATTLKEKDYIEVSSNALKLSKPPTPFYIRKNSVPGTLEDDFSPEPLNSDNLSSENNVFSNTVQEAVLTSAHQPFNSELTDQFCDLENDLDPFDTSIANSIVGTF</sequence>
<evidence type="ECO:0000313" key="3">
    <source>
        <dbReference type="Proteomes" id="UP001516400"/>
    </source>
</evidence>
<evidence type="ECO:0000256" key="1">
    <source>
        <dbReference type="SAM" id="MobiDB-lite"/>
    </source>
</evidence>
<dbReference type="AlphaFoldDB" id="A0ABD2MG17"/>
<organism evidence="2 3">
    <name type="scientific">Cryptolaemus montrouzieri</name>
    <dbReference type="NCBI Taxonomy" id="559131"/>
    <lineage>
        <taxon>Eukaryota</taxon>
        <taxon>Metazoa</taxon>
        <taxon>Ecdysozoa</taxon>
        <taxon>Arthropoda</taxon>
        <taxon>Hexapoda</taxon>
        <taxon>Insecta</taxon>
        <taxon>Pterygota</taxon>
        <taxon>Neoptera</taxon>
        <taxon>Endopterygota</taxon>
        <taxon>Coleoptera</taxon>
        <taxon>Polyphaga</taxon>
        <taxon>Cucujiformia</taxon>
        <taxon>Coccinelloidea</taxon>
        <taxon>Coccinellidae</taxon>
        <taxon>Scymninae</taxon>
        <taxon>Scymnini</taxon>
        <taxon>Cryptolaemus</taxon>
    </lineage>
</organism>
<keyword evidence="3" id="KW-1185">Reference proteome</keyword>
<reference evidence="2 3" key="1">
    <citation type="journal article" date="2021" name="BMC Biol.">
        <title>Horizontally acquired antibacterial genes associated with adaptive radiation of ladybird beetles.</title>
        <authorList>
            <person name="Li H.S."/>
            <person name="Tang X.F."/>
            <person name="Huang Y.H."/>
            <person name="Xu Z.Y."/>
            <person name="Chen M.L."/>
            <person name="Du X.Y."/>
            <person name="Qiu B.Y."/>
            <person name="Chen P.T."/>
            <person name="Zhang W."/>
            <person name="Slipinski A."/>
            <person name="Escalona H.E."/>
            <person name="Waterhouse R.M."/>
            <person name="Zwick A."/>
            <person name="Pang H."/>
        </authorList>
    </citation>
    <scope>NUCLEOTIDE SEQUENCE [LARGE SCALE GENOMIC DNA]</scope>
    <source>
        <strain evidence="2">SYSU2018</strain>
    </source>
</reference>